<evidence type="ECO:0000313" key="1">
    <source>
        <dbReference type="EMBL" id="KAB8075314.1"/>
    </source>
</evidence>
<organism evidence="1 2">
    <name type="scientific">Aspergillus leporis</name>
    <dbReference type="NCBI Taxonomy" id="41062"/>
    <lineage>
        <taxon>Eukaryota</taxon>
        <taxon>Fungi</taxon>
        <taxon>Dikarya</taxon>
        <taxon>Ascomycota</taxon>
        <taxon>Pezizomycotina</taxon>
        <taxon>Eurotiomycetes</taxon>
        <taxon>Eurotiomycetidae</taxon>
        <taxon>Eurotiales</taxon>
        <taxon>Aspergillaceae</taxon>
        <taxon>Aspergillus</taxon>
        <taxon>Aspergillus subgen. Circumdati</taxon>
    </lineage>
</organism>
<protein>
    <submittedName>
        <fullName evidence="1">Uncharacterized protein</fullName>
    </submittedName>
</protein>
<name>A0A5N5X719_9EURO</name>
<accession>A0A5N5X719</accession>
<dbReference type="EMBL" id="ML732196">
    <property type="protein sequence ID" value="KAB8075314.1"/>
    <property type="molecule type" value="Genomic_DNA"/>
</dbReference>
<reference evidence="1 2" key="1">
    <citation type="submission" date="2019-04" db="EMBL/GenBank/DDBJ databases">
        <title>Friends and foes A comparative genomics study of 23 Aspergillus species from section Flavi.</title>
        <authorList>
            <consortium name="DOE Joint Genome Institute"/>
            <person name="Kjaerbolling I."/>
            <person name="Vesth T."/>
            <person name="Frisvad J.C."/>
            <person name="Nybo J.L."/>
            <person name="Theobald S."/>
            <person name="Kildgaard S."/>
            <person name="Isbrandt T."/>
            <person name="Kuo A."/>
            <person name="Sato A."/>
            <person name="Lyhne E.K."/>
            <person name="Kogle M.E."/>
            <person name="Wiebenga A."/>
            <person name="Kun R.S."/>
            <person name="Lubbers R.J."/>
            <person name="Makela M.R."/>
            <person name="Barry K."/>
            <person name="Chovatia M."/>
            <person name="Clum A."/>
            <person name="Daum C."/>
            <person name="Haridas S."/>
            <person name="He G."/>
            <person name="LaButti K."/>
            <person name="Lipzen A."/>
            <person name="Mondo S."/>
            <person name="Riley R."/>
            <person name="Salamov A."/>
            <person name="Simmons B.A."/>
            <person name="Magnuson J.K."/>
            <person name="Henrissat B."/>
            <person name="Mortensen U.H."/>
            <person name="Larsen T.O."/>
            <person name="Devries R.P."/>
            <person name="Grigoriev I.V."/>
            <person name="Machida M."/>
            <person name="Baker S.E."/>
            <person name="Andersen M.R."/>
        </authorList>
    </citation>
    <scope>NUCLEOTIDE SEQUENCE [LARGE SCALE GENOMIC DNA]</scope>
    <source>
        <strain evidence="1 2">CBS 151.66</strain>
    </source>
</reference>
<keyword evidence="2" id="KW-1185">Reference proteome</keyword>
<sequence length="92" mass="10683">MRAYYWMQMRHQREQMVELRVDVCSIAFPGNSSGFTVLAYTKNRTTAGCITLKSRYLPPYASRTCQEKARYGQRNSPATLLLRSPRTDKCRV</sequence>
<dbReference type="AlphaFoldDB" id="A0A5N5X719"/>
<evidence type="ECO:0000313" key="2">
    <source>
        <dbReference type="Proteomes" id="UP000326565"/>
    </source>
</evidence>
<gene>
    <name evidence="1" type="ORF">BDV29DRAFT_172236</name>
</gene>
<proteinExistence type="predicted"/>
<dbReference type="Proteomes" id="UP000326565">
    <property type="component" value="Unassembled WGS sequence"/>
</dbReference>